<evidence type="ECO:0000256" key="3">
    <source>
        <dbReference type="ARBA" id="ARBA00023163"/>
    </source>
</evidence>
<dbReference type="EMBL" id="JAGTPW010000005">
    <property type="protein sequence ID" value="MBR8644168.1"/>
    <property type="molecule type" value="Genomic_DNA"/>
</dbReference>
<keyword evidence="2" id="KW-0238">DNA-binding</keyword>
<dbReference type="SMART" id="SM00418">
    <property type="entry name" value="HTH_ARSR"/>
    <property type="match status" value="1"/>
</dbReference>
<name>A0A941FG62_9BACI</name>
<dbReference type="GO" id="GO:0003677">
    <property type="term" value="F:DNA binding"/>
    <property type="evidence" value="ECO:0007669"/>
    <property type="project" value="UniProtKB-KW"/>
</dbReference>
<dbReference type="InterPro" id="IPR036388">
    <property type="entry name" value="WH-like_DNA-bd_sf"/>
</dbReference>
<protein>
    <submittedName>
        <fullName evidence="5">Helix-turn-helix transcriptional regulator</fullName>
    </submittedName>
</protein>
<gene>
    <name evidence="5" type="ORF">KEH51_04420</name>
</gene>
<evidence type="ECO:0000313" key="6">
    <source>
        <dbReference type="Proteomes" id="UP000680045"/>
    </source>
</evidence>
<dbReference type="InterPro" id="IPR051081">
    <property type="entry name" value="HTH_MetalResp_TranReg"/>
</dbReference>
<evidence type="ECO:0000259" key="4">
    <source>
        <dbReference type="PROSITE" id="PS50987"/>
    </source>
</evidence>
<dbReference type="Pfam" id="PF01022">
    <property type="entry name" value="HTH_5"/>
    <property type="match status" value="1"/>
</dbReference>
<dbReference type="InterPro" id="IPR036390">
    <property type="entry name" value="WH_DNA-bd_sf"/>
</dbReference>
<evidence type="ECO:0000256" key="2">
    <source>
        <dbReference type="ARBA" id="ARBA00023125"/>
    </source>
</evidence>
<dbReference type="InterPro" id="IPR011991">
    <property type="entry name" value="ArsR-like_HTH"/>
</dbReference>
<dbReference type="Gene3D" id="1.10.10.10">
    <property type="entry name" value="Winged helix-like DNA-binding domain superfamily/Winged helix DNA-binding domain"/>
    <property type="match status" value="1"/>
</dbReference>
<keyword evidence="1" id="KW-0805">Transcription regulation</keyword>
<dbReference type="PANTHER" id="PTHR33154">
    <property type="entry name" value="TRANSCRIPTIONAL REGULATOR, ARSR FAMILY"/>
    <property type="match status" value="1"/>
</dbReference>
<reference evidence="5" key="1">
    <citation type="submission" date="2021-04" db="EMBL/GenBank/DDBJ databases">
        <title>Whole genome sequencing of Enterococci isolates from hospitalized patients.</title>
        <authorList>
            <person name="Ogoti B.M."/>
            <person name="Onyambu F.G."/>
        </authorList>
    </citation>
    <scope>NUCLEOTIDE SEQUENCE</scope>
    <source>
        <strain evidence="5">242</strain>
    </source>
</reference>
<dbReference type="CDD" id="cd00090">
    <property type="entry name" value="HTH_ARSR"/>
    <property type="match status" value="1"/>
</dbReference>
<keyword evidence="3" id="KW-0804">Transcription</keyword>
<evidence type="ECO:0000313" key="5">
    <source>
        <dbReference type="EMBL" id="MBR8644168.1"/>
    </source>
</evidence>
<dbReference type="GO" id="GO:0003700">
    <property type="term" value="F:DNA-binding transcription factor activity"/>
    <property type="evidence" value="ECO:0007669"/>
    <property type="project" value="InterPro"/>
</dbReference>
<dbReference type="PANTHER" id="PTHR33154:SF33">
    <property type="entry name" value="TRANSCRIPTIONAL REPRESSOR SDPR"/>
    <property type="match status" value="1"/>
</dbReference>
<dbReference type="SUPFAM" id="SSF46785">
    <property type="entry name" value="Winged helix' DNA-binding domain"/>
    <property type="match status" value="1"/>
</dbReference>
<dbReference type="Proteomes" id="UP000680045">
    <property type="component" value="Unassembled WGS sequence"/>
</dbReference>
<dbReference type="AlphaFoldDB" id="A0A941FG62"/>
<comment type="caution">
    <text evidence="5">The sequence shown here is derived from an EMBL/GenBank/DDBJ whole genome shotgun (WGS) entry which is preliminary data.</text>
</comment>
<accession>A0A941FG62</accession>
<sequence>MTLKQELERLNDEQAVEIFKALSNQTRVSILQMLKDPDSHFSPQAHIIADEGFEGGVCVGDIRSKAGISQSTTSQYLSILLQSGLVEMKRIGQWTYYRRNEETIKKFENTLVQKFKEN</sequence>
<dbReference type="PROSITE" id="PS50987">
    <property type="entry name" value="HTH_ARSR_2"/>
    <property type="match status" value="1"/>
</dbReference>
<proteinExistence type="predicted"/>
<dbReference type="InterPro" id="IPR001845">
    <property type="entry name" value="HTH_ArsR_DNA-bd_dom"/>
</dbReference>
<organism evidence="5 6">
    <name type="scientific">Peribacillus frigoritolerans</name>
    <dbReference type="NCBI Taxonomy" id="450367"/>
    <lineage>
        <taxon>Bacteria</taxon>
        <taxon>Bacillati</taxon>
        <taxon>Bacillota</taxon>
        <taxon>Bacilli</taxon>
        <taxon>Bacillales</taxon>
        <taxon>Bacillaceae</taxon>
        <taxon>Peribacillus</taxon>
    </lineage>
</organism>
<feature type="domain" description="HTH arsR-type" evidence="4">
    <location>
        <begin position="7"/>
        <end position="118"/>
    </location>
</feature>
<evidence type="ECO:0000256" key="1">
    <source>
        <dbReference type="ARBA" id="ARBA00023015"/>
    </source>
</evidence>